<gene>
    <name evidence="2" type="ORF">DB31_2066</name>
</gene>
<organism evidence="2 3">
    <name type="scientific">Hyalangium minutum</name>
    <dbReference type="NCBI Taxonomy" id="394096"/>
    <lineage>
        <taxon>Bacteria</taxon>
        <taxon>Pseudomonadati</taxon>
        <taxon>Myxococcota</taxon>
        <taxon>Myxococcia</taxon>
        <taxon>Myxococcales</taxon>
        <taxon>Cystobacterineae</taxon>
        <taxon>Archangiaceae</taxon>
        <taxon>Hyalangium</taxon>
    </lineage>
</organism>
<dbReference type="STRING" id="394096.DB31_2066"/>
<dbReference type="PATRIC" id="fig|394096.3.peg.6402"/>
<evidence type="ECO:0000256" key="1">
    <source>
        <dbReference type="SAM" id="SignalP"/>
    </source>
</evidence>
<comment type="caution">
    <text evidence="2">The sequence shown here is derived from an EMBL/GenBank/DDBJ whole genome shotgun (WGS) entry which is preliminary data.</text>
</comment>
<evidence type="ECO:0008006" key="4">
    <source>
        <dbReference type="Google" id="ProtNLM"/>
    </source>
</evidence>
<reference evidence="2 3" key="1">
    <citation type="submission" date="2014-04" db="EMBL/GenBank/DDBJ databases">
        <title>Genome assembly of Hyalangium minutum DSM 14724.</title>
        <authorList>
            <person name="Sharma G."/>
            <person name="Subramanian S."/>
        </authorList>
    </citation>
    <scope>NUCLEOTIDE SEQUENCE [LARGE SCALE GENOMIC DNA]</scope>
    <source>
        <strain evidence="2 3">DSM 14724</strain>
    </source>
</reference>
<dbReference type="RefSeq" id="WP_044194285.1">
    <property type="nucleotide sequence ID" value="NZ_JMCB01000014.1"/>
</dbReference>
<evidence type="ECO:0000313" key="2">
    <source>
        <dbReference type="EMBL" id="KFE64272.1"/>
    </source>
</evidence>
<feature type="chain" id="PRO_5001799344" description="Lipoprotein" evidence="1">
    <location>
        <begin position="29"/>
        <end position="177"/>
    </location>
</feature>
<keyword evidence="3" id="KW-1185">Reference proteome</keyword>
<proteinExistence type="predicted"/>
<name>A0A085W9A9_9BACT</name>
<evidence type="ECO:0000313" key="3">
    <source>
        <dbReference type="Proteomes" id="UP000028725"/>
    </source>
</evidence>
<feature type="signal peptide" evidence="1">
    <location>
        <begin position="1"/>
        <end position="28"/>
    </location>
</feature>
<accession>A0A085W9A9</accession>
<dbReference type="OrthoDB" id="5518355at2"/>
<sequence>MSFFDLPLWKRCALIVCSAVLVAPLVYAQSESGNLRTEADRRMVHTQYSLPYQLHLTCELSWPGQVRRFRVTCSDTSKIDVKVADCCIPGDHWQVTVRQWDSRPNTAVTTAPGGAGSFGVPGRVYTYNSSTNVDALIECSYPHGINVFPAEADILLEFSGMCYAEDVDSSSEFSRAR</sequence>
<dbReference type="Proteomes" id="UP000028725">
    <property type="component" value="Unassembled WGS sequence"/>
</dbReference>
<keyword evidence="1" id="KW-0732">Signal</keyword>
<dbReference type="AlphaFoldDB" id="A0A085W9A9"/>
<protein>
    <recommendedName>
        <fullName evidence="4">Lipoprotein</fullName>
    </recommendedName>
</protein>
<dbReference type="EMBL" id="JMCB01000014">
    <property type="protein sequence ID" value="KFE64272.1"/>
    <property type="molecule type" value="Genomic_DNA"/>
</dbReference>